<organism evidence="9">
    <name type="scientific">Phallusia mammillata</name>
    <dbReference type="NCBI Taxonomy" id="59560"/>
    <lineage>
        <taxon>Eukaryota</taxon>
        <taxon>Metazoa</taxon>
        <taxon>Chordata</taxon>
        <taxon>Tunicata</taxon>
        <taxon>Ascidiacea</taxon>
        <taxon>Phlebobranchia</taxon>
        <taxon>Ascidiidae</taxon>
        <taxon>Phallusia</taxon>
    </lineage>
</organism>
<dbReference type="GO" id="GO:0008250">
    <property type="term" value="C:oligosaccharyltransferase complex"/>
    <property type="evidence" value="ECO:0007669"/>
    <property type="project" value="UniProtKB-UniRule"/>
</dbReference>
<evidence type="ECO:0000256" key="7">
    <source>
        <dbReference type="ARBA" id="ARBA00038666"/>
    </source>
</evidence>
<evidence type="ECO:0000313" key="9">
    <source>
        <dbReference type="EMBL" id="CAB3264592.1"/>
    </source>
</evidence>
<comment type="similarity">
    <text evidence="2 8">Belongs to the OSTC family.</text>
</comment>
<accession>A0A6F9DMB5</accession>
<keyword evidence="3 8" id="KW-0812">Transmembrane</keyword>
<gene>
    <name evidence="9" type="primary">Ostc</name>
</gene>
<dbReference type="EMBL" id="LR788730">
    <property type="protein sequence ID" value="CAB3264592.1"/>
    <property type="molecule type" value="mRNA"/>
</dbReference>
<evidence type="ECO:0000256" key="2">
    <source>
        <dbReference type="ARBA" id="ARBA00009376"/>
    </source>
</evidence>
<evidence type="ECO:0000256" key="6">
    <source>
        <dbReference type="ARBA" id="ARBA00037197"/>
    </source>
</evidence>
<dbReference type="AlphaFoldDB" id="A0A6F9DMB5"/>
<evidence type="ECO:0000256" key="4">
    <source>
        <dbReference type="ARBA" id="ARBA00022989"/>
    </source>
</evidence>
<dbReference type="GO" id="GO:0016740">
    <property type="term" value="F:transferase activity"/>
    <property type="evidence" value="ECO:0007669"/>
    <property type="project" value="UniProtKB-KW"/>
</dbReference>
<comment type="subcellular location">
    <subcellularLocation>
        <location evidence="1 8">Membrane</location>
        <topology evidence="1 8">Multi-pass membrane protein</topology>
    </subcellularLocation>
</comment>
<keyword evidence="4 8" id="KW-1133">Transmembrane helix</keyword>
<feature type="transmembrane region" description="Helical" evidence="8">
    <location>
        <begin position="89"/>
        <end position="109"/>
    </location>
</feature>
<keyword evidence="5 8" id="KW-0472">Membrane</keyword>
<comment type="subunit">
    <text evidence="8">Component of the oligosaccharyltransferase (OST) complex.</text>
</comment>
<proteinExistence type="evidence at transcript level"/>
<evidence type="ECO:0000256" key="3">
    <source>
        <dbReference type="ARBA" id="ARBA00022692"/>
    </source>
</evidence>
<dbReference type="InterPro" id="IPR042416">
    <property type="entry name" value="OSTC"/>
</dbReference>
<name>A0A6F9DMB5_9ASCI</name>
<evidence type="ECO:0000256" key="8">
    <source>
        <dbReference type="RuleBase" id="RU366060"/>
    </source>
</evidence>
<dbReference type="PANTHER" id="PTHR13160:SF4">
    <property type="entry name" value="OLIGOSACCHARYLTRANSFERASE COMPLEX SUBUNIT OSTC"/>
    <property type="match status" value="1"/>
</dbReference>
<evidence type="ECO:0000256" key="1">
    <source>
        <dbReference type="ARBA" id="ARBA00004141"/>
    </source>
</evidence>
<protein>
    <recommendedName>
        <fullName evidence="8">Oligosaccharyltransferase complex subunit</fullName>
    </recommendedName>
</protein>
<comment type="caution">
    <text evidence="8">Lacks conserved residue(s) required for the propagation of feature annotation.</text>
</comment>
<comment type="function">
    <text evidence="6 8">Specific component of the STT3A-containing form of the oligosaccharyl transferase (OST) complex that catalyzes the initial transfer of a defined glycan (Glc(3)Man(9)GlcNAc(2) in eukaryotes) from the lipid carrier dolichol-pyrophosphate to an asparagine residue within an Asn-X-Ser/Thr consensus motif in nascent polypeptide chains, the first step in protein N-glycosylation. N-glycosylation occurs cotranslationally and the complex associates with the Sec61 complex at the channel-forming translocon complex that mediates protein translocation across the endoplasmic reticulum (ER). All subunits are required for a maximal enzyme activity.</text>
</comment>
<dbReference type="PANTHER" id="PTHR13160">
    <property type="entry name" value="OLIGOSACCHARYLTRANSFERASE COMPLEX SUBUNIT OSTC"/>
    <property type="match status" value="1"/>
</dbReference>
<keyword evidence="9" id="KW-0808">Transferase</keyword>
<dbReference type="InterPro" id="IPR021149">
    <property type="entry name" value="OligosaccharylTrfase_OST3/OST6"/>
</dbReference>
<dbReference type="Pfam" id="PF04756">
    <property type="entry name" value="OST3_OST6"/>
    <property type="match status" value="1"/>
</dbReference>
<comment type="subunit">
    <text evidence="7">Specific component of the STT3A-containing form of the oligosaccharyltransferase (OST) complex.</text>
</comment>
<feature type="transmembrane region" description="Helical" evidence="8">
    <location>
        <begin position="53"/>
        <end position="74"/>
    </location>
</feature>
<sequence>MVVFSCVMVSYFLVTAGIIYDVIVEPPSVGQTVDDKGNAKPVAFLAYRVNGQYIMEGLASSFLFSLGGLGFIVLDKSNAPNIPKLNRSLLMFIGAISVLISFGMSRVFMRMKLPGYLLS</sequence>
<evidence type="ECO:0000256" key="5">
    <source>
        <dbReference type="ARBA" id="ARBA00023136"/>
    </source>
</evidence>
<reference evidence="9" key="1">
    <citation type="submission" date="2020-04" db="EMBL/GenBank/DDBJ databases">
        <authorList>
            <person name="Neveu A P."/>
        </authorList>
    </citation>
    <scope>NUCLEOTIDE SEQUENCE</scope>
    <source>
        <tissue evidence="9">Whole embryo</tissue>
    </source>
</reference>